<evidence type="ECO:0000313" key="4">
    <source>
        <dbReference type="Proteomes" id="UP000241769"/>
    </source>
</evidence>
<dbReference type="InterPro" id="IPR002110">
    <property type="entry name" value="Ankyrin_rpt"/>
</dbReference>
<gene>
    <name evidence="3" type="ORF">PROFUN_03661</name>
</gene>
<dbReference type="AlphaFoldDB" id="A0A2P6NSG7"/>
<name>A0A2P6NSG7_9EUKA</name>
<organism evidence="3 4">
    <name type="scientific">Planoprotostelium fungivorum</name>
    <dbReference type="NCBI Taxonomy" id="1890364"/>
    <lineage>
        <taxon>Eukaryota</taxon>
        <taxon>Amoebozoa</taxon>
        <taxon>Evosea</taxon>
        <taxon>Variosea</taxon>
        <taxon>Cavosteliida</taxon>
        <taxon>Cavosteliaceae</taxon>
        <taxon>Planoprotostelium</taxon>
    </lineage>
</organism>
<dbReference type="EMBL" id="MDYQ01000025">
    <property type="protein sequence ID" value="PRP86913.1"/>
    <property type="molecule type" value="Genomic_DNA"/>
</dbReference>
<dbReference type="SUPFAM" id="SSF48403">
    <property type="entry name" value="Ankyrin repeat"/>
    <property type="match status" value="1"/>
</dbReference>
<keyword evidence="1" id="KW-0677">Repeat</keyword>
<dbReference type="InterPro" id="IPR036770">
    <property type="entry name" value="Ankyrin_rpt-contain_sf"/>
</dbReference>
<dbReference type="PANTHER" id="PTHR24173">
    <property type="entry name" value="ANKYRIN REPEAT CONTAINING"/>
    <property type="match status" value="1"/>
</dbReference>
<comment type="caution">
    <text evidence="3">The sequence shown here is derived from an EMBL/GenBank/DDBJ whole genome shotgun (WGS) entry which is preliminary data.</text>
</comment>
<reference evidence="3 4" key="1">
    <citation type="journal article" date="2018" name="Genome Biol. Evol.">
        <title>Multiple Roots of Fruiting Body Formation in Amoebozoa.</title>
        <authorList>
            <person name="Hillmann F."/>
            <person name="Forbes G."/>
            <person name="Novohradska S."/>
            <person name="Ferling I."/>
            <person name="Riege K."/>
            <person name="Groth M."/>
            <person name="Westermann M."/>
            <person name="Marz M."/>
            <person name="Spaller T."/>
            <person name="Winckler T."/>
            <person name="Schaap P."/>
            <person name="Glockner G."/>
        </authorList>
    </citation>
    <scope>NUCLEOTIDE SEQUENCE [LARGE SCALE GENOMIC DNA]</scope>
    <source>
        <strain evidence="3 4">Jena</strain>
    </source>
</reference>
<dbReference type="STRING" id="1890364.A0A2P6NSG7"/>
<sequence>MDHKEGKDTGHGKMISPDSLGEKEEWQKIIDSLSDKGVRVADLSRGLKNLRHTLLPRNRIEADADKVKHPFKDACEQKQMTKQFYDHLFRRSYSGLASLLLRISQSNPIRDVMMVCQGDLSVVQLLVYNGAHINCTDANGWTPLMHAIEEMQSDICHLFVNHSKINLHHKNIDGNTALHLLAKINDSSFVEQIFLQMLGRNVTVDIRNNQEHLGVVELLLQSGADPSLKTESGHTPHSWATQLNNAALVNLLPENATAKPFSLHSALDQKIPTDDSGNTSNDSRLRWRDFIGWNSASTPRRLIRQRIFNGSGRGCTNPDNAGMQLVFNQGDCGSIQLNNPFYCRAHPPNAKDVTDVSMGGSWPLCIATLTRKGNTPGCGRTEKVLGLLLLTALKLVVNTTHPNVTYQCGAARSTNFLWQFKIAENKCCWGPFDQGTTQNT</sequence>
<evidence type="ECO:0000256" key="1">
    <source>
        <dbReference type="ARBA" id="ARBA00022737"/>
    </source>
</evidence>
<dbReference type="Pfam" id="PF12796">
    <property type="entry name" value="Ank_2"/>
    <property type="match status" value="1"/>
</dbReference>
<dbReference type="OrthoDB" id="194358at2759"/>
<dbReference type="InParanoid" id="A0A2P6NSG7"/>
<proteinExistence type="predicted"/>
<keyword evidence="2" id="KW-0040">ANK repeat</keyword>
<evidence type="ECO:0000256" key="2">
    <source>
        <dbReference type="ARBA" id="ARBA00023043"/>
    </source>
</evidence>
<dbReference type="SMART" id="SM00248">
    <property type="entry name" value="ANK"/>
    <property type="match status" value="3"/>
</dbReference>
<keyword evidence="4" id="KW-1185">Reference proteome</keyword>
<dbReference type="Gene3D" id="1.25.40.20">
    <property type="entry name" value="Ankyrin repeat-containing domain"/>
    <property type="match status" value="2"/>
</dbReference>
<dbReference type="Proteomes" id="UP000241769">
    <property type="component" value="Unassembled WGS sequence"/>
</dbReference>
<dbReference type="PANTHER" id="PTHR24173:SF74">
    <property type="entry name" value="ANKYRIN REPEAT DOMAIN-CONTAINING PROTEIN 16"/>
    <property type="match status" value="1"/>
</dbReference>
<accession>A0A2P6NSG7</accession>
<evidence type="ECO:0000313" key="3">
    <source>
        <dbReference type="EMBL" id="PRP86913.1"/>
    </source>
</evidence>
<protein>
    <submittedName>
        <fullName evidence="3">Uncharacterized protein</fullName>
    </submittedName>
</protein>